<proteinExistence type="inferred from homology"/>
<keyword evidence="7" id="KW-1185">Reference proteome</keyword>
<dbReference type="GO" id="GO:2000042">
    <property type="term" value="P:negative regulation of double-strand break repair via homologous recombination"/>
    <property type="evidence" value="ECO:0007669"/>
    <property type="project" value="TreeGrafter"/>
</dbReference>
<dbReference type="GO" id="GO:0005634">
    <property type="term" value="C:nucleus"/>
    <property type="evidence" value="ECO:0007669"/>
    <property type="project" value="TreeGrafter"/>
</dbReference>
<dbReference type="InterPro" id="IPR043502">
    <property type="entry name" value="DNA/RNA_pol_sf"/>
</dbReference>
<dbReference type="GO" id="GO:0003682">
    <property type="term" value="F:chromatin binding"/>
    <property type="evidence" value="ECO:0007669"/>
    <property type="project" value="TreeGrafter"/>
</dbReference>
<keyword evidence="2" id="KW-1133">Transmembrane helix</keyword>
<dbReference type="AlphaFoldDB" id="A0AAV6FSU5"/>
<dbReference type="GO" id="GO:0038001">
    <property type="term" value="P:paracrine signaling"/>
    <property type="evidence" value="ECO:0007669"/>
    <property type="project" value="TreeGrafter"/>
</dbReference>
<dbReference type="EMBL" id="JADWDJ010000020">
    <property type="protein sequence ID" value="KAG5264576.1"/>
    <property type="molecule type" value="Genomic_DNA"/>
</dbReference>
<dbReference type="GO" id="GO:0002218">
    <property type="term" value="P:activation of innate immune response"/>
    <property type="evidence" value="ECO:0007669"/>
    <property type="project" value="TreeGrafter"/>
</dbReference>
<evidence type="ECO:0000259" key="4">
    <source>
        <dbReference type="Pfam" id="PF03281"/>
    </source>
</evidence>
<keyword evidence="2" id="KW-0472">Membrane</keyword>
<dbReference type="Gene3D" id="1.10.1410.40">
    <property type="match status" value="1"/>
</dbReference>
<evidence type="ECO:0000259" key="5">
    <source>
        <dbReference type="Pfam" id="PF20266"/>
    </source>
</evidence>
<dbReference type="InterPro" id="IPR024810">
    <property type="entry name" value="MAB21L/cGLR"/>
</dbReference>
<keyword evidence="2" id="KW-0812">Transmembrane</keyword>
<dbReference type="GO" id="GO:0003690">
    <property type="term" value="F:double-stranded DNA binding"/>
    <property type="evidence" value="ECO:0007669"/>
    <property type="project" value="TreeGrafter"/>
</dbReference>
<protein>
    <recommendedName>
        <fullName evidence="8">Reverse transcriptase domain-containing protein</fullName>
    </recommendedName>
</protein>
<sequence length="625" mass="70584">MFQSCHHHTCAKKTAPSCFNDYRPVALTPIIMKCFEWLVMSHIKAILPPTLDPFQFAYRAKRSTEDAICSALHPALTHLEKRDSYVRLLFIDFSSAFNTIIPQQLICKLDKLGLSTYLCNWLLDFLCQRPQVVRVGNNTSSSITLSTGAPQGCVLSPLLFTLLTHDCTATYSNNQFFCSLDRWIRQRARDLTLRRVDTQRASKVVNNFRDGLVEFLKNNQEMPYFRQAKVLNSGSYFEMVKINRPNEFDLMLILPTPRLNMAELEEFPGMFYILSLCRQVRTNEIRSYLVKNQLTISAAKIRADMRDLVCEFISTYEVPSVDSEWKLCAEDANSPAVTLELWRKDCAEADMSIDVVPALEVSSQGLPAAARAGPNVENWLGKKDRRKLISAGFYFVPKMPKGNNLSDMAKESWRISFSHSEKEIIRNHGNRRTCCEGQSNRCCRKTCLRLLKRLIEGLKQRYPEELDPLCSYHGKTIFFHVLSRRGDDSQWNVGDLSKCFLILLSAFEGHAHSGNLPHFFVPSHNLFAPPAFPQSTLDFLVGALREQRESNLPLLQTLPPAPLSSPLPSTSPEVVQTVGATLPSSPQLVALHPSEAYRDRSSMIITVVGVIVALLGVGLGFLKLI</sequence>
<feature type="transmembrane region" description="Helical" evidence="2">
    <location>
        <begin position="603"/>
        <end position="622"/>
    </location>
</feature>
<dbReference type="PANTHER" id="PTHR10656">
    <property type="entry name" value="CELL FATE DETERMINING PROTEIN MAB21-RELATED"/>
    <property type="match status" value="1"/>
</dbReference>
<evidence type="ECO:0000256" key="1">
    <source>
        <dbReference type="ARBA" id="ARBA00008307"/>
    </source>
</evidence>
<evidence type="ECO:0000256" key="2">
    <source>
        <dbReference type="SAM" id="Phobius"/>
    </source>
</evidence>
<dbReference type="GO" id="GO:0071360">
    <property type="term" value="P:cellular response to exogenous dsRNA"/>
    <property type="evidence" value="ECO:0007669"/>
    <property type="project" value="TreeGrafter"/>
</dbReference>
<comment type="caution">
    <text evidence="6">The sequence shown here is derived from an EMBL/GenBank/DDBJ whole genome shotgun (WGS) entry which is preliminary data.</text>
</comment>
<dbReference type="PANTHER" id="PTHR10656:SF35">
    <property type="entry name" value="CYCLIC GMP-AMP SYNTHASE"/>
    <property type="match status" value="1"/>
</dbReference>
<dbReference type="FunFam" id="1.10.1410.40:FF:000007">
    <property type="entry name" value="Cyclic GMP-AMP synthase"/>
    <property type="match status" value="1"/>
</dbReference>
<dbReference type="SMART" id="SM01265">
    <property type="entry name" value="Mab-21"/>
    <property type="match status" value="1"/>
</dbReference>
<accession>A0AAV6FSU5</accession>
<evidence type="ECO:0000259" key="3">
    <source>
        <dbReference type="Pfam" id="PF00078"/>
    </source>
</evidence>
<feature type="domain" description="Mab-21-like HhH/H2TH-like" evidence="5">
    <location>
        <begin position="443"/>
        <end position="541"/>
    </location>
</feature>
<dbReference type="InterPro" id="IPR046906">
    <property type="entry name" value="Mab-21_HhH/H2TH-like"/>
</dbReference>
<dbReference type="GO" id="GO:0035861">
    <property type="term" value="C:site of double-strand break"/>
    <property type="evidence" value="ECO:0007669"/>
    <property type="project" value="TreeGrafter"/>
</dbReference>
<organism evidence="6 7">
    <name type="scientific">Alosa alosa</name>
    <name type="common">allis shad</name>
    <dbReference type="NCBI Taxonomy" id="278164"/>
    <lineage>
        <taxon>Eukaryota</taxon>
        <taxon>Metazoa</taxon>
        <taxon>Chordata</taxon>
        <taxon>Craniata</taxon>
        <taxon>Vertebrata</taxon>
        <taxon>Euteleostomi</taxon>
        <taxon>Actinopterygii</taxon>
        <taxon>Neopterygii</taxon>
        <taxon>Teleostei</taxon>
        <taxon>Clupei</taxon>
        <taxon>Clupeiformes</taxon>
        <taxon>Clupeoidei</taxon>
        <taxon>Clupeidae</taxon>
        <taxon>Alosa</taxon>
    </lineage>
</organism>
<dbReference type="InterPro" id="IPR046903">
    <property type="entry name" value="Mab-21-like_nuc_Trfase"/>
</dbReference>
<dbReference type="GO" id="GO:0061501">
    <property type="term" value="F:2',3'-cyclic GMP-AMP synthase activity"/>
    <property type="evidence" value="ECO:0007669"/>
    <property type="project" value="TreeGrafter"/>
</dbReference>
<dbReference type="InterPro" id="IPR000477">
    <property type="entry name" value="RT_dom"/>
</dbReference>
<feature type="domain" description="Mab-21-like nucleotidyltransferase" evidence="4">
    <location>
        <begin position="236"/>
        <end position="427"/>
    </location>
</feature>
<dbReference type="GO" id="GO:0032481">
    <property type="term" value="P:positive regulation of type I interferon production"/>
    <property type="evidence" value="ECO:0007669"/>
    <property type="project" value="TreeGrafter"/>
</dbReference>
<dbReference type="GO" id="GO:0006974">
    <property type="term" value="P:DNA damage response"/>
    <property type="evidence" value="ECO:0007669"/>
    <property type="project" value="TreeGrafter"/>
</dbReference>
<dbReference type="GO" id="GO:0005829">
    <property type="term" value="C:cytosol"/>
    <property type="evidence" value="ECO:0007669"/>
    <property type="project" value="TreeGrafter"/>
</dbReference>
<dbReference type="Gene3D" id="3.30.460.90">
    <property type="match status" value="1"/>
</dbReference>
<gene>
    <name evidence="6" type="ORF">AALO_G00255740</name>
</gene>
<dbReference type="CDD" id="cd01650">
    <property type="entry name" value="RT_nLTR_like"/>
    <property type="match status" value="1"/>
</dbReference>
<feature type="domain" description="Reverse transcriptase" evidence="3">
    <location>
        <begin position="15"/>
        <end position="173"/>
    </location>
</feature>
<dbReference type="SUPFAM" id="SSF56672">
    <property type="entry name" value="DNA/RNA polymerases"/>
    <property type="match status" value="1"/>
</dbReference>
<evidence type="ECO:0008006" key="8">
    <source>
        <dbReference type="Google" id="ProtNLM"/>
    </source>
</evidence>
<evidence type="ECO:0000313" key="7">
    <source>
        <dbReference type="Proteomes" id="UP000823561"/>
    </source>
</evidence>
<dbReference type="GO" id="GO:0002230">
    <property type="term" value="P:positive regulation of defense response to virus by host"/>
    <property type="evidence" value="ECO:0007669"/>
    <property type="project" value="TreeGrafter"/>
</dbReference>
<dbReference type="Pfam" id="PF20266">
    <property type="entry name" value="Mab-21_C"/>
    <property type="match status" value="1"/>
</dbReference>
<reference evidence="6" key="1">
    <citation type="submission" date="2020-10" db="EMBL/GenBank/DDBJ databases">
        <title>Chromosome-scale genome assembly of the Allis shad, Alosa alosa.</title>
        <authorList>
            <person name="Margot Z."/>
            <person name="Christophe K."/>
            <person name="Cabau C."/>
            <person name="Louis A."/>
            <person name="Berthelot C."/>
            <person name="Parey E."/>
            <person name="Roest Crollius H."/>
            <person name="Montfort J."/>
            <person name="Robinson-Rechavi M."/>
            <person name="Bucao C."/>
            <person name="Bouchez O."/>
            <person name="Gislard M."/>
            <person name="Lluch J."/>
            <person name="Milhes M."/>
            <person name="Lampietro C."/>
            <person name="Lopez Roques C."/>
            <person name="Donnadieu C."/>
            <person name="Braasch I."/>
            <person name="Desvignes T."/>
            <person name="Postlethwait J."/>
            <person name="Bobe J."/>
            <person name="Guiguen Y."/>
        </authorList>
    </citation>
    <scope>NUCLEOTIDE SEQUENCE</scope>
    <source>
        <strain evidence="6">M-15738</strain>
        <tissue evidence="6">Blood</tissue>
    </source>
</reference>
<comment type="similarity">
    <text evidence="1">Belongs to the mab-21 family.</text>
</comment>
<dbReference type="Pfam" id="PF00078">
    <property type="entry name" value="RVT_1"/>
    <property type="match status" value="1"/>
</dbReference>
<evidence type="ECO:0000313" key="6">
    <source>
        <dbReference type="EMBL" id="KAG5264576.1"/>
    </source>
</evidence>
<name>A0AAV6FSU5_9TELE</name>
<dbReference type="Pfam" id="PF03281">
    <property type="entry name" value="Mab-21"/>
    <property type="match status" value="1"/>
</dbReference>
<dbReference type="Proteomes" id="UP000823561">
    <property type="component" value="Chromosome 20"/>
</dbReference>